<dbReference type="OrthoDB" id="9981668at2759"/>
<gene>
    <name evidence="1" type="primary">Cnig_chr_II.g4355</name>
    <name evidence="1" type="ORF">B9Z55_004355</name>
</gene>
<evidence type="ECO:0000313" key="2">
    <source>
        <dbReference type="Proteomes" id="UP000230233"/>
    </source>
</evidence>
<organism evidence="1 2">
    <name type="scientific">Caenorhabditis nigoni</name>
    <dbReference type="NCBI Taxonomy" id="1611254"/>
    <lineage>
        <taxon>Eukaryota</taxon>
        <taxon>Metazoa</taxon>
        <taxon>Ecdysozoa</taxon>
        <taxon>Nematoda</taxon>
        <taxon>Chromadorea</taxon>
        <taxon>Rhabditida</taxon>
        <taxon>Rhabditina</taxon>
        <taxon>Rhabditomorpha</taxon>
        <taxon>Rhabditoidea</taxon>
        <taxon>Rhabditidae</taxon>
        <taxon>Peloderinae</taxon>
        <taxon>Caenorhabditis</taxon>
    </lineage>
</organism>
<dbReference type="AlphaFoldDB" id="A0A2G5UVZ8"/>
<keyword evidence="2" id="KW-1185">Reference proteome</keyword>
<reference evidence="2" key="1">
    <citation type="submission" date="2017-10" db="EMBL/GenBank/DDBJ databases">
        <title>Rapid genome shrinkage in a self-fertile nematode reveals novel sperm competition proteins.</title>
        <authorList>
            <person name="Yin D."/>
            <person name="Schwarz E.M."/>
            <person name="Thomas C.G."/>
            <person name="Felde R.L."/>
            <person name="Korf I.F."/>
            <person name="Cutter A.D."/>
            <person name="Schartner C.M."/>
            <person name="Ralston E.J."/>
            <person name="Meyer B.J."/>
            <person name="Haag E.S."/>
        </authorList>
    </citation>
    <scope>NUCLEOTIDE SEQUENCE [LARGE SCALE GENOMIC DNA]</scope>
    <source>
        <strain evidence="2">JU1422</strain>
    </source>
</reference>
<name>A0A2G5UVZ8_9PELO</name>
<evidence type="ECO:0000313" key="1">
    <source>
        <dbReference type="EMBL" id="PIC43727.1"/>
    </source>
</evidence>
<protein>
    <submittedName>
        <fullName evidence="1">Uncharacterized protein</fullName>
    </submittedName>
</protein>
<sequence>MFFQRIQQHVHGDSREKGITIGTPKEIRLLHVDQVMSKLKSIAMRVYKLLVFIKSTRHSNKDNHSRYDDGLGNLSLQRWNTTHTRERYQRDQRIRRSQLYGFGYQEKWDRSSTHHNQRHITSFDVRCKPTKNNFYFWITER</sequence>
<dbReference type="Proteomes" id="UP000230233">
    <property type="component" value="Chromosome II"/>
</dbReference>
<accession>A0A2G5UVZ8</accession>
<comment type="caution">
    <text evidence="1">The sequence shown here is derived from an EMBL/GenBank/DDBJ whole genome shotgun (WGS) entry which is preliminary data.</text>
</comment>
<dbReference type="EMBL" id="PDUG01000002">
    <property type="protein sequence ID" value="PIC43727.1"/>
    <property type="molecule type" value="Genomic_DNA"/>
</dbReference>
<proteinExistence type="predicted"/>